<dbReference type="InterPro" id="IPR042175">
    <property type="entry name" value="Cell/Rod_MreC_2"/>
</dbReference>
<feature type="domain" description="Rod shape-determining protein MreC beta-barrel core" evidence="8">
    <location>
        <begin position="124"/>
        <end position="273"/>
    </location>
</feature>
<dbReference type="GO" id="GO:0005886">
    <property type="term" value="C:plasma membrane"/>
    <property type="evidence" value="ECO:0007669"/>
    <property type="project" value="TreeGrafter"/>
</dbReference>
<dbReference type="Gene3D" id="2.40.10.340">
    <property type="entry name" value="Rod shape-determining protein MreC, domain 1"/>
    <property type="match status" value="1"/>
</dbReference>
<feature type="coiled-coil region" evidence="6">
    <location>
        <begin position="70"/>
        <end position="107"/>
    </location>
</feature>
<proteinExistence type="inferred from homology"/>
<evidence type="ECO:0000256" key="5">
    <source>
        <dbReference type="PIRNR" id="PIRNR038471"/>
    </source>
</evidence>
<comment type="function">
    <text evidence="5">Involved in formation and maintenance of cell shape.</text>
</comment>
<keyword evidence="6" id="KW-0175">Coiled coil</keyword>
<comment type="caution">
    <text evidence="9">The sequence shown here is derived from an EMBL/GenBank/DDBJ whole genome shotgun (WGS) entry which is preliminary data.</text>
</comment>
<evidence type="ECO:0000256" key="2">
    <source>
        <dbReference type="ARBA" id="ARBA00013855"/>
    </source>
</evidence>
<evidence type="ECO:0000256" key="4">
    <source>
        <dbReference type="ARBA" id="ARBA00032089"/>
    </source>
</evidence>
<dbReference type="Proteomes" id="UP000606499">
    <property type="component" value="Unassembled WGS sequence"/>
</dbReference>
<organism evidence="9 10">
    <name type="scientific">Agathobaculum faecis</name>
    <dbReference type="NCBI Taxonomy" id="2763013"/>
    <lineage>
        <taxon>Bacteria</taxon>
        <taxon>Bacillati</taxon>
        <taxon>Bacillota</taxon>
        <taxon>Clostridia</taxon>
        <taxon>Eubacteriales</taxon>
        <taxon>Butyricicoccaceae</taxon>
        <taxon>Agathobaculum</taxon>
    </lineage>
</organism>
<gene>
    <name evidence="9" type="primary">mreC</name>
    <name evidence="9" type="ORF">H8S45_04060</name>
</gene>
<dbReference type="PIRSF" id="PIRSF038471">
    <property type="entry name" value="MreC"/>
    <property type="match status" value="1"/>
</dbReference>
<evidence type="ECO:0000259" key="8">
    <source>
        <dbReference type="Pfam" id="PF04085"/>
    </source>
</evidence>
<evidence type="ECO:0000313" key="9">
    <source>
        <dbReference type="EMBL" id="MBC5724634.1"/>
    </source>
</evidence>
<keyword evidence="7" id="KW-1133">Transmembrane helix</keyword>
<keyword evidence="7" id="KW-0812">Transmembrane</keyword>
<name>A0A923RV73_9FIRM</name>
<dbReference type="GO" id="GO:0008360">
    <property type="term" value="P:regulation of cell shape"/>
    <property type="evidence" value="ECO:0007669"/>
    <property type="project" value="UniProtKB-KW"/>
</dbReference>
<dbReference type="Gene3D" id="2.40.10.350">
    <property type="entry name" value="Rod shape-determining protein MreC, domain 2"/>
    <property type="match status" value="1"/>
</dbReference>
<dbReference type="AlphaFoldDB" id="A0A923RV73"/>
<dbReference type="EMBL" id="JACOPL010000003">
    <property type="protein sequence ID" value="MBC5724634.1"/>
    <property type="molecule type" value="Genomic_DNA"/>
</dbReference>
<dbReference type="InterPro" id="IPR055342">
    <property type="entry name" value="MreC_beta-barrel_core"/>
</dbReference>
<protein>
    <recommendedName>
        <fullName evidence="2 5">Cell shape-determining protein MreC</fullName>
    </recommendedName>
    <alternativeName>
        <fullName evidence="4 5">Cell shape protein MreC</fullName>
    </alternativeName>
</protein>
<accession>A0A923RV73</accession>
<evidence type="ECO:0000256" key="1">
    <source>
        <dbReference type="ARBA" id="ARBA00009369"/>
    </source>
</evidence>
<dbReference type="PANTHER" id="PTHR34138">
    <property type="entry name" value="CELL SHAPE-DETERMINING PROTEIN MREC"/>
    <property type="match status" value="1"/>
</dbReference>
<evidence type="ECO:0000256" key="3">
    <source>
        <dbReference type="ARBA" id="ARBA00022960"/>
    </source>
</evidence>
<sequence>MRRRNRLGSRFFIGVAVVIVLCILSALYSGVTGNPSPVTTAVGIVATPIQKLATGVSGFFGKGLSYFTEFDALKAENEELHRQIREMEQTVRDAQLAIEENNRLRAQAGQPERARELTTLNAEVIARNPGDWATVLTLDKGSSHGVEVNDAVITEDGLVGYVSAVAPNYSTITTVVDIEMQCGALITRTRDSAIAEGSYDLMAEGSLRLSYLTEDASIVIGDTVETSGAGGVFPKGVMIGTVESVLPEENGISYYAVLKPFVDVETVTNVSVVTAFTDTTE</sequence>
<keyword evidence="7" id="KW-0472">Membrane</keyword>
<dbReference type="Pfam" id="PF04085">
    <property type="entry name" value="MreC"/>
    <property type="match status" value="1"/>
</dbReference>
<feature type="transmembrane region" description="Helical" evidence="7">
    <location>
        <begin position="12"/>
        <end position="31"/>
    </location>
</feature>
<reference evidence="9" key="1">
    <citation type="submission" date="2020-08" db="EMBL/GenBank/DDBJ databases">
        <title>Genome public.</title>
        <authorList>
            <person name="Liu C."/>
            <person name="Sun Q."/>
        </authorList>
    </citation>
    <scope>NUCLEOTIDE SEQUENCE</scope>
    <source>
        <strain evidence="9">NSJ-28</strain>
    </source>
</reference>
<evidence type="ECO:0000313" key="10">
    <source>
        <dbReference type="Proteomes" id="UP000606499"/>
    </source>
</evidence>
<evidence type="ECO:0000256" key="6">
    <source>
        <dbReference type="SAM" id="Coils"/>
    </source>
</evidence>
<dbReference type="InterPro" id="IPR042177">
    <property type="entry name" value="Cell/Rod_1"/>
</dbReference>
<dbReference type="RefSeq" id="WP_107630868.1">
    <property type="nucleotide sequence ID" value="NZ_JACOPL010000003.1"/>
</dbReference>
<dbReference type="NCBIfam" id="TIGR00219">
    <property type="entry name" value="mreC"/>
    <property type="match status" value="1"/>
</dbReference>
<keyword evidence="10" id="KW-1185">Reference proteome</keyword>
<comment type="similarity">
    <text evidence="1 5">Belongs to the MreC family.</text>
</comment>
<dbReference type="InterPro" id="IPR007221">
    <property type="entry name" value="MreC"/>
</dbReference>
<dbReference type="PANTHER" id="PTHR34138:SF1">
    <property type="entry name" value="CELL SHAPE-DETERMINING PROTEIN MREC"/>
    <property type="match status" value="1"/>
</dbReference>
<evidence type="ECO:0000256" key="7">
    <source>
        <dbReference type="SAM" id="Phobius"/>
    </source>
</evidence>
<keyword evidence="3 5" id="KW-0133">Cell shape</keyword>